<accession>A0ABV4P5P8</accession>
<sequence>MKTSLLLSLALCTLLITHFVGAAEKADRVLIGGVIETMNPNQPTATAVAIHGGKIIYVGNDNGAKKYIDDKTDVISLNGKYVTPGFIESHNHVVASAWTTMGVDLSGARSVDDIGRILKEHVRAHPNEKGPLIGFGWMPANIGARGPRAKDLDKWDLGRPTIAIGNAVHDAGLNTLALKAAGIDNNTPDIQPGVMYWERDENNNITGLGIEVIFFDAFIKIGAWQPERMVPESIDKLQGFLAKQGVTTAMVPGLVTPAAAVSSELLMKDMREIMPILKRRADQGEAQIRLNVMPMFKLPDADPQEFVDFTLEMKSLYDDDMVRVDKVKIHPELAWNQRGATQLVPYLPEKEGDAPTWGHYGVSPDRIFEVVNRANRNGLDVITHADGARLIKRLTEIIIEAKKQYPNARNRLDHISMMDTETRNKVVKHNIPTNATPMFVNELDAGLKGEVIFQYMPRDYIKEALSPYQELINQYDNVSLSGDTPAAPIDRAYPIYLMQQAMTNKEPSIEGSTAFPPWRPTLTIDQALHAYTVAPAWQMRMEDKIGSIEVGKYADMAIFEKNLRDIKPDNLIEEAKVVGTLLNGKFTHREDL</sequence>
<dbReference type="RefSeq" id="WP_371841249.1">
    <property type="nucleotide sequence ID" value="NZ_JBGMEK010000095.1"/>
</dbReference>
<dbReference type="PANTHER" id="PTHR22642">
    <property type="entry name" value="IMIDAZOLONEPROPIONASE"/>
    <property type="match status" value="1"/>
</dbReference>
<proteinExistence type="predicted"/>
<dbReference type="PANTHER" id="PTHR22642:SF2">
    <property type="entry name" value="PROTEIN LONG AFTER FAR-RED 3"/>
    <property type="match status" value="1"/>
</dbReference>
<dbReference type="SUPFAM" id="SSF51556">
    <property type="entry name" value="Metallo-dependent hydrolases"/>
    <property type="match status" value="1"/>
</dbReference>
<name>A0ABV4P5P8_9GAMM</name>
<evidence type="ECO:0000313" key="4">
    <source>
        <dbReference type="Proteomes" id="UP001569428"/>
    </source>
</evidence>
<feature type="domain" description="Amidohydrolase 3" evidence="2">
    <location>
        <begin position="73"/>
        <end position="587"/>
    </location>
</feature>
<gene>
    <name evidence="3" type="ORF">ACCI49_21325</name>
</gene>
<dbReference type="EMBL" id="JBGMEK010000095">
    <property type="protein sequence ID" value="MFA0813441.1"/>
    <property type="molecule type" value="Genomic_DNA"/>
</dbReference>
<protein>
    <submittedName>
        <fullName evidence="3">Amidohydrolase</fullName>
        <ecNumber evidence="3">3.5.-.-</ecNumber>
    </submittedName>
</protein>
<dbReference type="EC" id="3.5.-.-" evidence="3"/>
<dbReference type="InterPro" id="IPR011059">
    <property type="entry name" value="Metal-dep_hydrolase_composite"/>
</dbReference>
<comment type="caution">
    <text evidence="3">The sequence shown here is derived from an EMBL/GenBank/DDBJ whole genome shotgun (WGS) entry which is preliminary data.</text>
</comment>
<evidence type="ECO:0000256" key="1">
    <source>
        <dbReference type="SAM" id="SignalP"/>
    </source>
</evidence>
<keyword evidence="1" id="KW-0732">Signal</keyword>
<evidence type="ECO:0000259" key="2">
    <source>
        <dbReference type="Pfam" id="PF07969"/>
    </source>
</evidence>
<dbReference type="SUPFAM" id="SSF51338">
    <property type="entry name" value="Composite domain of metallo-dependent hydrolases"/>
    <property type="match status" value="1"/>
</dbReference>
<dbReference type="Proteomes" id="UP001569428">
    <property type="component" value="Unassembled WGS sequence"/>
</dbReference>
<dbReference type="Gene3D" id="3.20.20.140">
    <property type="entry name" value="Metal-dependent hydrolases"/>
    <property type="match status" value="1"/>
</dbReference>
<dbReference type="InterPro" id="IPR013108">
    <property type="entry name" value="Amidohydro_3"/>
</dbReference>
<keyword evidence="4" id="KW-1185">Reference proteome</keyword>
<evidence type="ECO:0000313" key="3">
    <source>
        <dbReference type="EMBL" id="MFA0813441.1"/>
    </source>
</evidence>
<dbReference type="InterPro" id="IPR032466">
    <property type="entry name" value="Metal_Hydrolase"/>
</dbReference>
<reference evidence="3 4" key="1">
    <citation type="submission" date="2024-08" db="EMBL/GenBank/DDBJ databases">
        <authorList>
            <person name="Ishaq N."/>
        </authorList>
    </citation>
    <scope>NUCLEOTIDE SEQUENCE [LARGE SCALE GENOMIC DNA]</scope>
    <source>
        <strain evidence="3 4">DSM 18651</strain>
    </source>
</reference>
<feature type="signal peptide" evidence="1">
    <location>
        <begin position="1"/>
        <end position="22"/>
    </location>
</feature>
<dbReference type="Gene3D" id="2.30.40.10">
    <property type="entry name" value="Urease, subunit C, domain 1"/>
    <property type="match status" value="1"/>
</dbReference>
<dbReference type="GO" id="GO:0016787">
    <property type="term" value="F:hydrolase activity"/>
    <property type="evidence" value="ECO:0007669"/>
    <property type="project" value="UniProtKB-KW"/>
</dbReference>
<dbReference type="Gene3D" id="3.10.310.70">
    <property type="match status" value="1"/>
</dbReference>
<dbReference type="Pfam" id="PF07969">
    <property type="entry name" value="Amidohydro_3"/>
    <property type="match status" value="1"/>
</dbReference>
<feature type="chain" id="PRO_5045218229" evidence="1">
    <location>
        <begin position="23"/>
        <end position="592"/>
    </location>
</feature>
<keyword evidence="3" id="KW-0378">Hydrolase</keyword>
<organism evidence="3 4">
    <name type="scientific">Microbulbifer epialgicus</name>
    <dbReference type="NCBI Taxonomy" id="393907"/>
    <lineage>
        <taxon>Bacteria</taxon>
        <taxon>Pseudomonadati</taxon>
        <taxon>Pseudomonadota</taxon>
        <taxon>Gammaproteobacteria</taxon>
        <taxon>Cellvibrionales</taxon>
        <taxon>Microbulbiferaceae</taxon>
        <taxon>Microbulbifer</taxon>
    </lineage>
</organism>